<dbReference type="Pfam" id="PF12697">
    <property type="entry name" value="Abhydrolase_6"/>
    <property type="match status" value="1"/>
</dbReference>
<dbReference type="PANTHER" id="PTHR14189">
    <property type="entry name" value="PROTEIN PHOSPHATASE METHYLESTERASE-1 RELATED"/>
    <property type="match status" value="1"/>
</dbReference>
<protein>
    <recommendedName>
        <fullName evidence="2 6">Protein phosphatase methylesterase 1</fullName>
        <shortName evidence="6">PME-1</shortName>
        <ecNumber evidence="6">3.1.1.-</ecNumber>
    </recommendedName>
</protein>
<dbReference type="OrthoDB" id="194865at2759"/>
<dbReference type="SUPFAM" id="SSF53474">
    <property type="entry name" value="alpha/beta-Hydrolases"/>
    <property type="match status" value="1"/>
</dbReference>
<dbReference type="AlphaFoldDB" id="A0A137P519"/>
<keyword evidence="4 6" id="KW-0378">Hydrolase</keyword>
<name>A0A137P519_CONC2</name>
<dbReference type="STRING" id="796925.A0A137P519"/>
<dbReference type="Gene3D" id="3.40.50.1820">
    <property type="entry name" value="alpha/beta hydrolase"/>
    <property type="match status" value="1"/>
</dbReference>
<evidence type="ECO:0000259" key="8">
    <source>
        <dbReference type="Pfam" id="PF12697"/>
    </source>
</evidence>
<evidence type="ECO:0000313" key="9">
    <source>
        <dbReference type="EMBL" id="KXN70112.1"/>
    </source>
</evidence>
<sequence>MSNLYKPIFQKPYFSPKLANENFSKLSHEQYFKEKFIVDLGENFKVNVFRNPQLNNLENKITFIFHHGAGLSALSFGLVANKLRQLTSNECSVIAYDARAHGETISDNISDLSLNTLTLDLIKFITQPSVVDPESKLILIGHSLGGAVVVEAAHNMEKCLHKRLLGVVVIDVVEGTAIEALPRMLSIVAKRPTSFKTLESAIGWSISSNTLKNLESARLSIPSQLKFNQNTQQFEWITDLFASQCNWETWFKGLSQKFLTCKTGKLLILAVTERLDKDLTIGQMQGKFQLHIANSEVGHNVHEDDPTQVTNWLLEFWKRNNSFK</sequence>
<evidence type="ECO:0000256" key="2">
    <source>
        <dbReference type="ARBA" id="ARBA00020672"/>
    </source>
</evidence>
<evidence type="ECO:0000256" key="1">
    <source>
        <dbReference type="ARBA" id="ARBA00008645"/>
    </source>
</evidence>
<evidence type="ECO:0000256" key="3">
    <source>
        <dbReference type="ARBA" id="ARBA00022487"/>
    </source>
</evidence>
<evidence type="ECO:0000256" key="6">
    <source>
        <dbReference type="PIRNR" id="PIRNR022950"/>
    </source>
</evidence>
<feature type="active site" evidence="7">
    <location>
        <position position="171"/>
    </location>
</feature>
<evidence type="ECO:0000313" key="10">
    <source>
        <dbReference type="Proteomes" id="UP000070444"/>
    </source>
</evidence>
<comment type="similarity">
    <text evidence="1 6">Belongs to the AB hydrolase superfamily.</text>
</comment>
<dbReference type="OMA" id="VMVCHHG"/>
<evidence type="ECO:0000256" key="4">
    <source>
        <dbReference type="ARBA" id="ARBA00022801"/>
    </source>
</evidence>
<dbReference type="GO" id="GO:0051723">
    <property type="term" value="F:protein methylesterase activity"/>
    <property type="evidence" value="ECO:0007669"/>
    <property type="project" value="UniProtKB-EC"/>
</dbReference>
<dbReference type="PIRSF" id="PIRSF022950">
    <property type="entry name" value="PPase_methylesterase_euk"/>
    <property type="match status" value="1"/>
</dbReference>
<dbReference type="EMBL" id="KQ964512">
    <property type="protein sequence ID" value="KXN70112.1"/>
    <property type="molecule type" value="Genomic_DNA"/>
</dbReference>
<organism evidence="9 10">
    <name type="scientific">Conidiobolus coronatus (strain ATCC 28846 / CBS 209.66 / NRRL 28638)</name>
    <name type="common">Delacroixia coronata</name>
    <dbReference type="NCBI Taxonomy" id="796925"/>
    <lineage>
        <taxon>Eukaryota</taxon>
        <taxon>Fungi</taxon>
        <taxon>Fungi incertae sedis</taxon>
        <taxon>Zoopagomycota</taxon>
        <taxon>Entomophthoromycotina</taxon>
        <taxon>Entomophthoromycetes</taxon>
        <taxon>Entomophthorales</taxon>
        <taxon>Ancylistaceae</taxon>
        <taxon>Conidiobolus</taxon>
    </lineage>
</organism>
<feature type="domain" description="AB hydrolase-1" evidence="8">
    <location>
        <begin position="64"/>
        <end position="309"/>
    </location>
</feature>
<keyword evidence="3 6" id="KW-0719">Serine esterase</keyword>
<dbReference type="EC" id="3.1.1.-" evidence="6"/>
<dbReference type="Proteomes" id="UP000070444">
    <property type="component" value="Unassembled WGS sequence"/>
</dbReference>
<keyword evidence="10" id="KW-1185">Reference proteome</keyword>
<gene>
    <name evidence="9" type="ORF">CONCODRAFT_78995</name>
</gene>
<comment type="function">
    <text evidence="6">Demethylates proteins that have been reversibly carboxymethylated.</text>
</comment>
<comment type="catalytic activity">
    <reaction evidence="5">
        <text>[phosphatase 2A protein]-C-terminal L-leucine methyl ester + H2O = [phosphatase 2A protein]-C-terminal L-leucine + methanol + H(+)</text>
        <dbReference type="Rhea" id="RHEA:48548"/>
        <dbReference type="Rhea" id="RHEA-COMP:12134"/>
        <dbReference type="Rhea" id="RHEA-COMP:12135"/>
        <dbReference type="ChEBI" id="CHEBI:15377"/>
        <dbReference type="ChEBI" id="CHEBI:15378"/>
        <dbReference type="ChEBI" id="CHEBI:17790"/>
        <dbReference type="ChEBI" id="CHEBI:90516"/>
        <dbReference type="ChEBI" id="CHEBI:90517"/>
        <dbReference type="EC" id="3.1.1.89"/>
    </reaction>
</comment>
<dbReference type="GO" id="GO:0005763">
    <property type="term" value="C:mitochondrial small ribosomal subunit"/>
    <property type="evidence" value="ECO:0007669"/>
    <property type="project" value="EnsemblFungi"/>
</dbReference>
<dbReference type="InterPro" id="IPR016812">
    <property type="entry name" value="PPase_methylesterase_euk"/>
</dbReference>
<dbReference type="InterPro" id="IPR029058">
    <property type="entry name" value="AB_hydrolase_fold"/>
</dbReference>
<dbReference type="PANTHER" id="PTHR14189:SF0">
    <property type="entry name" value="PROTEIN PHOSPHATASE METHYLESTERASE 1"/>
    <property type="match status" value="1"/>
</dbReference>
<evidence type="ECO:0000256" key="5">
    <source>
        <dbReference type="ARBA" id="ARBA00049203"/>
    </source>
</evidence>
<evidence type="ECO:0000256" key="7">
    <source>
        <dbReference type="PIRSR" id="PIRSR022950-1"/>
    </source>
</evidence>
<reference evidence="9 10" key="1">
    <citation type="journal article" date="2015" name="Genome Biol. Evol.">
        <title>Phylogenomic analyses indicate that early fungi evolved digesting cell walls of algal ancestors of land plants.</title>
        <authorList>
            <person name="Chang Y."/>
            <person name="Wang S."/>
            <person name="Sekimoto S."/>
            <person name="Aerts A.L."/>
            <person name="Choi C."/>
            <person name="Clum A."/>
            <person name="LaButti K.M."/>
            <person name="Lindquist E.A."/>
            <person name="Yee Ngan C."/>
            <person name="Ohm R.A."/>
            <person name="Salamov A.A."/>
            <person name="Grigoriev I.V."/>
            <person name="Spatafora J.W."/>
            <person name="Berbee M.L."/>
        </authorList>
    </citation>
    <scope>NUCLEOTIDE SEQUENCE [LARGE SCALE GENOMIC DNA]</scope>
    <source>
        <strain evidence="9 10">NRRL 28638</strain>
    </source>
</reference>
<dbReference type="InterPro" id="IPR000073">
    <property type="entry name" value="AB_hydrolase_1"/>
</dbReference>
<accession>A0A137P519</accession>
<feature type="active site" evidence="7">
    <location>
        <position position="143"/>
    </location>
</feature>
<proteinExistence type="inferred from homology"/>
<feature type="active site" evidence="7">
    <location>
        <position position="299"/>
    </location>
</feature>